<protein>
    <submittedName>
        <fullName evidence="1">Sugar phosphate isomerase/epimerase</fullName>
    </submittedName>
</protein>
<feature type="non-terminal residue" evidence="1">
    <location>
        <position position="1"/>
    </location>
</feature>
<dbReference type="GO" id="GO:0016853">
    <property type="term" value="F:isomerase activity"/>
    <property type="evidence" value="ECO:0007669"/>
    <property type="project" value="UniProtKB-KW"/>
</dbReference>
<name>A0A3D2X858_9FIRM</name>
<proteinExistence type="predicted"/>
<gene>
    <name evidence="1" type="ORF">DHW61_13145</name>
</gene>
<dbReference type="Proteomes" id="UP000262969">
    <property type="component" value="Unassembled WGS sequence"/>
</dbReference>
<keyword evidence="1" id="KW-0413">Isomerase</keyword>
<evidence type="ECO:0000313" key="2">
    <source>
        <dbReference type="Proteomes" id="UP000262969"/>
    </source>
</evidence>
<sequence length="43" mass="4974">LNLPLLMKLAKEKKPMIHMLLEDSVPENAVASRDYIKKCYEEA</sequence>
<dbReference type="EMBL" id="DPVV01000442">
    <property type="protein sequence ID" value="HCL03329.1"/>
    <property type="molecule type" value="Genomic_DNA"/>
</dbReference>
<dbReference type="AlphaFoldDB" id="A0A3D2X858"/>
<evidence type="ECO:0000313" key="1">
    <source>
        <dbReference type="EMBL" id="HCL03329.1"/>
    </source>
</evidence>
<comment type="caution">
    <text evidence="1">The sequence shown here is derived from an EMBL/GenBank/DDBJ whole genome shotgun (WGS) entry which is preliminary data.</text>
</comment>
<organism evidence="1 2">
    <name type="scientific">Lachnoclostridium phytofermentans</name>
    <dbReference type="NCBI Taxonomy" id="66219"/>
    <lineage>
        <taxon>Bacteria</taxon>
        <taxon>Bacillati</taxon>
        <taxon>Bacillota</taxon>
        <taxon>Clostridia</taxon>
        <taxon>Lachnospirales</taxon>
        <taxon>Lachnospiraceae</taxon>
    </lineage>
</organism>
<accession>A0A3D2X858</accession>
<reference evidence="1 2" key="1">
    <citation type="journal article" date="2018" name="Nat. Biotechnol.">
        <title>A standardized bacterial taxonomy based on genome phylogeny substantially revises the tree of life.</title>
        <authorList>
            <person name="Parks D.H."/>
            <person name="Chuvochina M."/>
            <person name="Waite D.W."/>
            <person name="Rinke C."/>
            <person name="Skarshewski A."/>
            <person name="Chaumeil P.A."/>
            <person name="Hugenholtz P."/>
        </authorList>
    </citation>
    <scope>NUCLEOTIDE SEQUENCE [LARGE SCALE GENOMIC DNA]</scope>
    <source>
        <strain evidence="1">UBA11728</strain>
    </source>
</reference>